<reference evidence="7 8" key="1">
    <citation type="submission" date="2018-07" db="EMBL/GenBank/DDBJ databases">
        <title>Venubactetium sediminum gen. nov., sp. nov., isolated from a marine solar saltern.</title>
        <authorList>
            <person name="Wang S."/>
        </authorList>
    </citation>
    <scope>NUCLEOTIDE SEQUENCE [LARGE SCALE GENOMIC DNA]</scope>
    <source>
        <strain evidence="7 8">WD2A32</strain>
    </source>
</reference>
<feature type="domain" description="NAD-glutamate dehydrogenase catalytic" evidence="2">
    <location>
        <begin position="737"/>
        <end position="1232"/>
    </location>
</feature>
<dbReference type="RefSeq" id="WP_114582335.1">
    <property type="nucleotide sequence ID" value="NZ_QPMH01000009.1"/>
</dbReference>
<evidence type="ECO:0000259" key="6">
    <source>
        <dbReference type="Pfam" id="PF21077"/>
    </source>
</evidence>
<dbReference type="InterPro" id="IPR049062">
    <property type="entry name" value="NAD_Glu_DH_ACT2"/>
</dbReference>
<gene>
    <name evidence="7" type="ORF">DRB17_11415</name>
</gene>
<dbReference type="EMBL" id="QPMH01000009">
    <property type="protein sequence ID" value="RDD61793.1"/>
    <property type="molecule type" value="Genomic_DNA"/>
</dbReference>
<dbReference type="InterPro" id="IPR049058">
    <property type="entry name" value="NAD_Glu_DH_HM2"/>
</dbReference>
<dbReference type="Pfam" id="PF21074">
    <property type="entry name" value="GDH_C"/>
    <property type="match status" value="1"/>
</dbReference>
<dbReference type="PANTHER" id="PTHR43403">
    <property type="entry name" value="NAD-SPECIFIC GLUTAMATE DEHYDROGENASE"/>
    <property type="match status" value="1"/>
</dbReference>
<dbReference type="InterPro" id="IPR024727">
    <property type="entry name" value="NAD_Glu_DH_N_ACT1"/>
</dbReference>
<dbReference type="Pfam" id="PF21076">
    <property type="entry name" value="GDH_ACT2"/>
    <property type="match status" value="1"/>
</dbReference>
<dbReference type="SUPFAM" id="SSF51735">
    <property type="entry name" value="NAD(P)-binding Rossmann-fold domains"/>
    <property type="match status" value="1"/>
</dbReference>
<feature type="domain" description="NAD-glutamate dehydrogenase ACT3" evidence="6">
    <location>
        <begin position="560"/>
        <end position="639"/>
    </location>
</feature>
<evidence type="ECO:0000313" key="8">
    <source>
        <dbReference type="Proteomes" id="UP000253941"/>
    </source>
</evidence>
<dbReference type="InterPro" id="IPR036291">
    <property type="entry name" value="NAD(P)-bd_dom_sf"/>
</dbReference>
<keyword evidence="8" id="KW-1185">Reference proteome</keyword>
<feature type="domain" description="NAD-specific glutamate dehydrogenase C-terminal" evidence="3">
    <location>
        <begin position="1277"/>
        <end position="1614"/>
    </location>
</feature>
<feature type="domain" description="NAD-glutamate dehydrogenase ACT2" evidence="5">
    <location>
        <begin position="417"/>
        <end position="504"/>
    </location>
</feature>
<evidence type="ECO:0000259" key="2">
    <source>
        <dbReference type="Pfam" id="PF05088"/>
    </source>
</evidence>
<dbReference type="InterPro" id="IPR049059">
    <property type="entry name" value="NAD_Glu_DH_HM1"/>
</dbReference>
<evidence type="ECO:0000259" key="3">
    <source>
        <dbReference type="Pfam" id="PF21074"/>
    </source>
</evidence>
<name>A0A369T905_9PROT</name>
<keyword evidence="1" id="KW-0560">Oxidoreductase</keyword>
<dbReference type="InterPro" id="IPR007780">
    <property type="entry name" value="NAD_Glu_DH_bac"/>
</dbReference>
<dbReference type="Gene3D" id="3.40.50.720">
    <property type="entry name" value="NAD(P)-binding Rossmann-like Domain"/>
    <property type="match status" value="1"/>
</dbReference>
<dbReference type="Pfam" id="PF21078">
    <property type="entry name" value="GDH_HM3"/>
    <property type="match status" value="1"/>
</dbReference>
<evidence type="ECO:0000313" key="7">
    <source>
        <dbReference type="EMBL" id="RDD61793.1"/>
    </source>
</evidence>
<evidence type="ECO:0000259" key="4">
    <source>
        <dbReference type="Pfam" id="PF21075"/>
    </source>
</evidence>
<dbReference type="GO" id="GO:0006538">
    <property type="term" value="P:L-glutamate catabolic process"/>
    <property type="evidence" value="ECO:0007669"/>
    <property type="project" value="InterPro"/>
</dbReference>
<dbReference type="Pfam" id="PF21077">
    <property type="entry name" value="GDH_ACT3"/>
    <property type="match status" value="1"/>
</dbReference>
<comment type="caution">
    <text evidence="7">The sequence shown here is derived from an EMBL/GenBank/DDBJ whole genome shotgun (WGS) entry which is preliminary data.</text>
</comment>
<evidence type="ECO:0000256" key="1">
    <source>
        <dbReference type="ARBA" id="ARBA00023002"/>
    </source>
</evidence>
<sequence length="1619" mass="181841">MTVGAEQLKSDLIDRVADRVRQRLESGRADIVEAFVRQFYAHVPPDDLLGDDPDNLYGEALAMFWFAQKRQPDTPMVRVYSPHLEEHGYRSSHTVVEIVNDDMPFLVDSVTAKLTALDAQVLLVIHPILEVERDASGQLVTAQACRREGGGKGKAAKGTLRESFMHIEISEQPRDKHDEIRKELERVLRDVRFAVNDWAAMREKARAITANLESSPPPLDKAEIDEGIAFLKWVTDDHFTFLGYREYVFEGSGRDAVAKVQDEAGLGILADPDYRVFDGLRNLGKLPPDVREFLQQPDLLRITKANHRSTVHRAVHMDTIAIKFFDKKGNVLGEQLFAGLFTSVAYSRSPRDIPLLRRKVDRVMERSGFRPDSHDGKALMHILESYPRDELFQISEGELYNISLSILHLQERQRIALFTRRDPFERFVSCLVYVPRDRYNTDLRERFQKLLAQAFDGDVTAFYTHLSEAALARVHIIVRTTPGRIPEVDQNAVEQRLADAARSWVDHLQEALIEDRGEEPGLAATRRFGKAFPASYEEHFHAHAAVFDIHRIERALETGELAMNLYRPIEAAEDEVRFKIYHPGRPIPLSDILPMLENMGIKVISEHPYEVHPRDLETTVYIHDFTMRAFGGRAIDLSEVKDKFHEAFARIWRDEMENDGFNRLVLLGGLTARDIIVLRAYCKYLRQAAIPFSQAYMEDTLAENPGLARNLVKLFHLRFDPHHKGNRDKQAAAVVEEINAGLENVEVLDQDRIIRRFLNAIESTLRTNFFQGAAAGREKSYLSFKLDSQNIDELPLPRPFREIFVYSPRVEGVHLRFGMVARGGLRWSDRREDFRTEVLGLVKAQQVKNAVIVPVGSKGGFVLKRPPGPGASRKDVQEEGVACYKTFIRAMLDLTDNYVAGEVQPPQEVVRWDSDDPYLVVAADKGTATFSDYANGVSQEYGFWLDDAFASGGSAGYDHKAMGITARGGWESVKRHFRELGKDIQNEDFTAIGCGDMSGDVFGNGMLLSKHIRLLAAFNHLHIFIDPAPDSAKSWKERKRLFDEAKGWDAYDSKLISKGGGVFDRKAKSIKLTPEIKKLAKLGKDSCTPNELIHALLKADTELLWFGGIGTYVKAADESHAEVGDRGNDGLRVDARNVGAKVIGEGANLGMTQRARIEYALAGGHCNTDSIDNSAGVDCSDHEVNIKILLGDVEQSGDMTRKQRNEMLERMTDEVAGLVLRDNYLQTQAISVTEQLGAHLLDRNARFMRTLERAGKLNRAIEFLPDDEIILERRKAGTGMTRPETAVLMNYAKLTLYEELLASGLPDDPYMEADLEAYFPKELQKTYAKRIGQHRLRREIVATVVSNSVINRGGLAFVHEVREKTGMPAEDICRAYAIAREVFGLRKLWAGIEALDTKVPATTQYAMLIECGRLIERTTTWFLRNCEHPIDAAKGIETYGKGVATVSDKLDELLDKADSDALNRQVRSYTDKGVPKELARGVVALRLLPPALDIVRIAQRVGMKVIDVAKTYFTVGHRFGFDWLRSAAGQLPTDDAWDKLAVTAIIDDFYSHQTAVTLDVLDRGDGGGAGDGAIQTWADKRQAMVNRTEQLLTELKSAGTPDLAMLAVANRQLKSMVGE</sequence>
<proteinExistence type="predicted"/>
<dbReference type="SUPFAM" id="SSF53223">
    <property type="entry name" value="Aminoacid dehydrogenase-like, N-terminal domain"/>
    <property type="match status" value="1"/>
</dbReference>
<protein>
    <submittedName>
        <fullName evidence="7">NAD-glutamate dehydrogenase</fullName>
    </submittedName>
</protein>
<dbReference type="GO" id="GO:0004069">
    <property type="term" value="F:L-aspartate:2-oxoglutarate aminotransferase activity"/>
    <property type="evidence" value="ECO:0007669"/>
    <property type="project" value="InterPro"/>
</dbReference>
<dbReference type="InterPro" id="IPR046346">
    <property type="entry name" value="Aminoacid_DH-like_N_sf"/>
</dbReference>
<dbReference type="InterPro" id="IPR049056">
    <property type="entry name" value="NAD_Glu_DH_HM3"/>
</dbReference>
<dbReference type="Pfam" id="PF21073">
    <property type="entry name" value="GDH_HM1"/>
    <property type="match status" value="1"/>
</dbReference>
<dbReference type="Pfam" id="PF05088">
    <property type="entry name" value="Bac_GDH_CD"/>
    <property type="match status" value="1"/>
</dbReference>
<dbReference type="Pfam" id="PF21079">
    <property type="entry name" value="GDH_HM2"/>
    <property type="match status" value="1"/>
</dbReference>
<dbReference type="InterPro" id="IPR049064">
    <property type="entry name" value="NAD_Glu_DH_ACT3"/>
</dbReference>
<dbReference type="InterPro" id="IPR048381">
    <property type="entry name" value="GDH_C"/>
</dbReference>
<evidence type="ECO:0000259" key="5">
    <source>
        <dbReference type="Pfam" id="PF21076"/>
    </source>
</evidence>
<dbReference type="Pfam" id="PF21075">
    <property type="entry name" value="GDH_ACT1"/>
    <property type="match status" value="1"/>
</dbReference>
<feature type="domain" description="NAD-glutamate dehydrogenase N-terminal ACT1" evidence="4">
    <location>
        <begin position="35"/>
        <end position="184"/>
    </location>
</feature>
<dbReference type="Proteomes" id="UP000253941">
    <property type="component" value="Unassembled WGS sequence"/>
</dbReference>
<accession>A0A369T905</accession>
<dbReference type="PIRSF" id="PIRSF036761">
    <property type="entry name" value="GDH_Mll4104"/>
    <property type="match status" value="1"/>
</dbReference>
<dbReference type="GO" id="GO:0004352">
    <property type="term" value="F:glutamate dehydrogenase (NAD+) activity"/>
    <property type="evidence" value="ECO:0007669"/>
    <property type="project" value="InterPro"/>
</dbReference>
<dbReference type="PANTHER" id="PTHR43403:SF1">
    <property type="entry name" value="NAD-SPECIFIC GLUTAMATE DEHYDROGENASE"/>
    <property type="match status" value="1"/>
</dbReference>
<dbReference type="InterPro" id="IPR028971">
    <property type="entry name" value="NAD-GDH_cat"/>
</dbReference>
<organism evidence="7 8">
    <name type="scientific">Ferruginivarius sediminum</name>
    <dbReference type="NCBI Taxonomy" id="2661937"/>
    <lineage>
        <taxon>Bacteria</taxon>
        <taxon>Pseudomonadati</taxon>
        <taxon>Pseudomonadota</taxon>
        <taxon>Alphaproteobacteria</taxon>
        <taxon>Rhodospirillales</taxon>
        <taxon>Rhodospirillaceae</taxon>
        <taxon>Ferruginivarius</taxon>
    </lineage>
</organism>